<name>A0A6M0RW16_9CYAN</name>
<proteinExistence type="predicted"/>
<evidence type="ECO:0000313" key="1">
    <source>
        <dbReference type="EMBL" id="NEZ60013.1"/>
    </source>
</evidence>
<keyword evidence="1" id="KW-0238">DNA-binding</keyword>
<gene>
    <name evidence="1" type="ORF">DXZ20_31090</name>
</gene>
<evidence type="ECO:0000313" key="2">
    <source>
        <dbReference type="Proteomes" id="UP000481033"/>
    </source>
</evidence>
<protein>
    <submittedName>
        <fullName evidence="1">DNA-binding response regulator</fullName>
    </submittedName>
</protein>
<organism evidence="1 2">
    <name type="scientific">Adonisia turfae CCMR0081</name>
    <dbReference type="NCBI Taxonomy" id="2292702"/>
    <lineage>
        <taxon>Bacteria</taxon>
        <taxon>Bacillati</taxon>
        <taxon>Cyanobacteriota</taxon>
        <taxon>Adonisia</taxon>
        <taxon>Adonisia turfae</taxon>
    </lineage>
</organism>
<sequence>MAATPEQIQEVLALRDRKVGPKQIARKLGLRPAEVNNIIQTQLSANPENHSQPKKHSKLKECLVDSQGFDRFFGSRNTRKDRKGLSQIMVTRADGTHYLVTTFLIDAWCLGVKDAMGPRKVKTTDYPLMRENAYAHTMDDSHRTISLEQAQSVIYGAVDYAKRLGLDPHEDFERAKHNLGPRMDNLPRHEFGKNGKPYYFAGPYDNPDKIIAKLRESVGEGNFKYTIGMDLGMGTVL</sequence>
<dbReference type="AlphaFoldDB" id="A0A6M0RW16"/>
<dbReference type="EMBL" id="QXHD01000004">
    <property type="protein sequence ID" value="NEZ60013.1"/>
    <property type="molecule type" value="Genomic_DNA"/>
</dbReference>
<dbReference type="RefSeq" id="WP_163668924.1">
    <property type="nucleotide sequence ID" value="NZ_QXHD01000004.1"/>
</dbReference>
<keyword evidence="2" id="KW-1185">Reference proteome</keyword>
<dbReference type="GO" id="GO:0003677">
    <property type="term" value="F:DNA binding"/>
    <property type="evidence" value="ECO:0007669"/>
    <property type="project" value="UniProtKB-KW"/>
</dbReference>
<comment type="caution">
    <text evidence="1">The sequence shown here is derived from an EMBL/GenBank/DDBJ whole genome shotgun (WGS) entry which is preliminary data.</text>
</comment>
<dbReference type="Proteomes" id="UP000481033">
    <property type="component" value="Unassembled WGS sequence"/>
</dbReference>
<reference evidence="1 2" key="1">
    <citation type="journal article" date="2020" name="Microb. Ecol.">
        <title>Ecogenomics of the Marine Benthic Filamentous Cyanobacterium Adonisia.</title>
        <authorList>
            <person name="Walter J.M."/>
            <person name="Coutinho F.H."/>
            <person name="Leomil L."/>
            <person name="Hargreaves P.I."/>
            <person name="Campeao M.E."/>
            <person name="Vieira V.V."/>
            <person name="Silva B.S."/>
            <person name="Fistarol G.O."/>
            <person name="Salomon P.S."/>
            <person name="Sawabe T."/>
            <person name="Mino S."/>
            <person name="Hosokawa M."/>
            <person name="Miyashita H."/>
            <person name="Maruyama F."/>
            <person name="van Verk M.C."/>
            <person name="Dutilh B.E."/>
            <person name="Thompson C.C."/>
            <person name="Thompson F.L."/>
        </authorList>
    </citation>
    <scope>NUCLEOTIDE SEQUENCE [LARGE SCALE GENOMIC DNA]</scope>
    <source>
        <strain evidence="1 2">CCMR0081</strain>
    </source>
</reference>
<accession>A0A6M0RW16</accession>